<protein>
    <submittedName>
        <fullName evidence="7">VirB8 family protein</fullName>
    </submittedName>
</protein>
<evidence type="ECO:0000256" key="2">
    <source>
        <dbReference type="ARBA" id="ARBA00022692"/>
    </source>
</evidence>
<evidence type="ECO:0000256" key="5">
    <source>
        <dbReference type="SAM" id="Phobius"/>
    </source>
</evidence>
<keyword evidence="7" id="KW-0614">Plasmid</keyword>
<sequence>MNAIAKRAPVAAFQARPVANDPELLEAYFAQVSSYEGDRLKAAQRSTKLAWSVALAAGIVAATACIAVAGLTPLKTVVPVVFRVDNTTGMVDRVYDVRGGELAATEAERRYFLWQYVLHRQGYNYPEAQRDFDAVNLMSTADVQQLYADWFKGSNPQSPQVLLGRGGSSTVNWVSTSFLGPKLAQVRFTQQERKGDTLLAVKHMVATIGFDFASGPISGSAINVNPDGFLVTSFHADQESPQ</sequence>
<proteinExistence type="predicted"/>
<gene>
    <name evidence="7" type="ORF">HN018_28115</name>
</gene>
<keyword evidence="4 5" id="KW-0472">Membrane</keyword>
<dbReference type="PIRSF" id="PIRSF003299">
    <property type="entry name" value="VirB8_PtlE"/>
    <property type="match status" value="1"/>
</dbReference>
<keyword evidence="3 5" id="KW-1133">Transmembrane helix</keyword>
<feature type="transmembrane region" description="Helical" evidence="5">
    <location>
        <begin position="49"/>
        <end position="71"/>
    </location>
</feature>
<evidence type="ECO:0000256" key="1">
    <source>
        <dbReference type="ARBA" id="ARBA00004167"/>
    </source>
</evidence>
<comment type="subcellular location">
    <subcellularLocation>
        <location evidence="1">Membrane</location>
        <topology evidence="1">Single-pass membrane protein</topology>
    </subcellularLocation>
</comment>
<dbReference type="SUPFAM" id="SSF54427">
    <property type="entry name" value="NTF2-like"/>
    <property type="match status" value="1"/>
</dbReference>
<evidence type="ECO:0000313" key="7">
    <source>
        <dbReference type="EMBL" id="QKE93992.1"/>
    </source>
</evidence>
<geneLocation type="plasmid" evidence="7 8">
    <name>unnamed7</name>
</geneLocation>
<keyword evidence="8" id="KW-1185">Reference proteome</keyword>
<evidence type="ECO:0000313" key="8">
    <source>
        <dbReference type="Proteomes" id="UP000500767"/>
    </source>
</evidence>
<organism evidence="7 8">
    <name type="scientific">Lichenicola cladoniae</name>
    <dbReference type="NCBI Taxonomy" id="1484109"/>
    <lineage>
        <taxon>Bacteria</taxon>
        <taxon>Pseudomonadati</taxon>
        <taxon>Pseudomonadota</taxon>
        <taxon>Alphaproteobacteria</taxon>
        <taxon>Acetobacterales</taxon>
        <taxon>Acetobacteraceae</taxon>
        <taxon>Lichenicola</taxon>
    </lineage>
</organism>
<dbReference type="Proteomes" id="UP000500767">
    <property type="component" value="Plasmid unnamed7"/>
</dbReference>
<feature type="domain" description="Bacterial virulence protein VirB8" evidence="6">
    <location>
        <begin position="34"/>
        <end position="239"/>
    </location>
</feature>
<dbReference type="KEGG" id="lck:HN018_28115"/>
<evidence type="ECO:0000256" key="4">
    <source>
        <dbReference type="ARBA" id="ARBA00023136"/>
    </source>
</evidence>
<dbReference type="CDD" id="cd16424">
    <property type="entry name" value="VirB8"/>
    <property type="match status" value="1"/>
</dbReference>
<dbReference type="GO" id="GO:0016020">
    <property type="term" value="C:membrane"/>
    <property type="evidence" value="ECO:0007669"/>
    <property type="project" value="UniProtKB-SubCell"/>
</dbReference>
<dbReference type="Pfam" id="PF04335">
    <property type="entry name" value="VirB8"/>
    <property type="match status" value="1"/>
</dbReference>
<dbReference type="GO" id="GO:0030255">
    <property type="term" value="P:protein secretion by the type IV secretion system"/>
    <property type="evidence" value="ECO:0007669"/>
    <property type="project" value="InterPro"/>
</dbReference>
<keyword evidence="2 5" id="KW-0812">Transmembrane</keyword>
<dbReference type="InterPro" id="IPR007430">
    <property type="entry name" value="VirB8"/>
</dbReference>
<dbReference type="AlphaFoldDB" id="A0A6M8I061"/>
<dbReference type="InterPro" id="IPR026264">
    <property type="entry name" value="VirB8/PtlE"/>
</dbReference>
<dbReference type="EMBL" id="CP053714">
    <property type="protein sequence ID" value="QKE93992.1"/>
    <property type="molecule type" value="Genomic_DNA"/>
</dbReference>
<reference evidence="7 8" key="1">
    <citation type="journal article" date="2014" name="World J. Microbiol. Biotechnol.">
        <title>Biodiversity and physiological characteristics of Antarctic and Arctic lichens-associated bacteria.</title>
        <authorList>
            <person name="Lee Y.M."/>
            <person name="Kim E.H."/>
            <person name="Lee H.K."/>
            <person name="Hong S.G."/>
        </authorList>
    </citation>
    <scope>NUCLEOTIDE SEQUENCE [LARGE SCALE GENOMIC DNA]</scope>
    <source>
        <strain evidence="7 8">PAMC 26569</strain>
        <plasmid evidence="7">unnamed7</plasmid>
    </source>
</reference>
<dbReference type="InterPro" id="IPR032710">
    <property type="entry name" value="NTF2-like_dom_sf"/>
</dbReference>
<evidence type="ECO:0000259" key="6">
    <source>
        <dbReference type="Pfam" id="PF04335"/>
    </source>
</evidence>
<accession>A0A6M8I061</accession>
<dbReference type="Gene3D" id="3.10.450.230">
    <property type="entry name" value="VirB8 protein"/>
    <property type="match status" value="1"/>
</dbReference>
<dbReference type="RefSeq" id="WP_171837869.1">
    <property type="nucleotide sequence ID" value="NZ_CP053714.1"/>
</dbReference>
<evidence type="ECO:0000256" key="3">
    <source>
        <dbReference type="ARBA" id="ARBA00022989"/>
    </source>
</evidence>
<name>A0A6M8I061_9PROT</name>